<evidence type="ECO:0000313" key="11">
    <source>
        <dbReference type="Proteomes" id="UP001183809"/>
    </source>
</evidence>
<evidence type="ECO:0000256" key="3">
    <source>
        <dbReference type="ARBA" id="ARBA00022960"/>
    </source>
</evidence>
<keyword evidence="5" id="KW-0012">Acyltransferase</keyword>
<evidence type="ECO:0000256" key="8">
    <source>
        <dbReference type="SAM" id="SignalP"/>
    </source>
</evidence>
<evidence type="ECO:0000259" key="9">
    <source>
        <dbReference type="PROSITE" id="PS52029"/>
    </source>
</evidence>
<feature type="domain" description="L,D-TPase catalytic" evidence="9">
    <location>
        <begin position="248"/>
        <end position="373"/>
    </location>
</feature>
<comment type="caution">
    <text evidence="10">The sequence shown here is derived from an EMBL/GenBank/DDBJ whole genome shotgun (WGS) entry which is preliminary data.</text>
</comment>
<dbReference type="InterPro" id="IPR005490">
    <property type="entry name" value="LD_TPept_cat_dom"/>
</dbReference>
<dbReference type="InterPro" id="IPR050979">
    <property type="entry name" value="LD-transpeptidase"/>
</dbReference>
<keyword evidence="8" id="KW-0732">Signal</keyword>
<feature type="chain" id="PRO_5046196098" evidence="8">
    <location>
        <begin position="34"/>
        <end position="423"/>
    </location>
</feature>
<dbReference type="EMBL" id="JAVREY010000001">
    <property type="protein sequence ID" value="MDT0461601.1"/>
    <property type="molecule type" value="Genomic_DNA"/>
</dbReference>
<feature type="active site" description="Proton donor/acceptor" evidence="7">
    <location>
        <position position="331"/>
    </location>
</feature>
<accession>A0ABU2TKZ4</accession>
<dbReference type="Pfam" id="PF03734">
    <property type="entry name" value="YkuD"/>
    <property type="match status" value="1"/>
</dbReference>
<evidence type="ECO:0000256" key="7">
    <source>
        <dbReference type="PROSITE-ProRule" id="PRU01373"/>
    </source>
</evidence>
<keyword evidence="11" id="KW-1185">Reference proteome</keyword>
<evidence type="ECO:0000256" key="5">
    <source>
        <dbReference type="ARBA" id="ARBA00023315"/>
    </source>
</evidence>
<keyword evidence="3 7" id="KW-0133">Cell shape</keyword>
<evidence type="ECO:0000256" key="1">
    <source>
        <dbReference type="ARBA" id="ARBA00004752"/>
    </source>
</evidence>
<dbReference type="CDD" id="cd16913">
    <property type="entry name" value="YkuD_like"/>
    <property type="match status" value="1"/>
</dbReference>
<feature type="active site" description="Nucleophile" evidence="7">
    <location>
        <position position="349"/>
    </location>
</feature>
<dbReference type="PANTHER" id="PTHR30582">
    <property type="entry name" value="L,D-TRANSPEPTIDASE"/>
    <property type="match status" value="1"/>
</dbReference>
<dbReference type="Gene3D" id="2.40.440.10">
    <property type="entry name" value="L,D-transpeptidase catalytic domain-like"/>
    <property type="match status" value="1"/>
</dbReference>
<proteinExistence type="predicted"/>
<protein>
    <submittedName>
        <fullName evidence="10">Ig-like domain-containing protein</fullName>
    </submittedName>
</protein>
<evidence type="ECO:0000256" key="2">
    <source>
        <dbReference type="ARBA" id="ARBA00022679"/>
    </source>
</evidence>
<dbReference type="InterPro" id="IPR041280">
    <property type="entry name" value="Big_10"/>
</dbReference>
<keyword evidence="6 7" id="KW-0961">Cell wall biogenesis/degradation</keyword>
<comment type="pathway">
    <text evidence="1 7">Cell wall biogenesis; peptidoglycan biosynthesis.</text>
</comment>
<dbReference type="Gene3D" id="2.60.40.3710">
    <property type="match status" value="1"/>
</dbReference>
<organism evidence="10 11">
    <name type="scientific">Streptomyces gibsoniae</name>
    <dbReference type="NCBI Taxonomy" id="3075529"/>
    <lineage>
        <taxon>Bacteria</taxon>
        <taxon>Bacillati</taxon>
        <taxon>Actinomycetota</taxon>
        <taxon>Actinomycetes</taxon>
        <taxon>Kitasatosporales</taxon>
        <taxon>Streptomycetaceae</taxon>
        <taxon>Streptomyces</taxon>
    </lineage>
</organism>
<evidence type="ECO:0000313" key="10">
    <source>
        <dbReference type="EMBL" id="MDT0461601.1"/>
    </source>
</evidence>
<dbReference type="RefSeq" id="WP_311690732.1">
    <property type="nucleotide sequence ID" value="NZ_JAVREY010000001.1"/>
</dbReference>
<reference evidence="11" key="1">
    <citation type="submission" date="2023-07" db="EMBL/GenBank/DDBJ databases">
        <title>30 novel species of actinomycetes from the DSMZ collection.</title>
        <authorList>
            <person name="Nouioui I."/>
        </authorList>
    </citation>
    <scope>NUCLEOTIDE SEQUENCE [LARGE SCALE GENOMIC DNA]</scope>
    <source>
        <strain evidence="11">DSM 41699</strain>
    </source>
</reference>
<dbReference type="CDD" id="cd13432">
    <property type="entry name" value="LDT_IgD_like_2"/>
    <property type="match status" value="1"/>
</dbReference>
<name>A0ABU2TKZ4_9ACTN</name>
<dbReference type="PANTHER" id="PTHR30582:SF2">
    <property type="entry name" value="L,D-TRANSPEPTIDASE YCIB-RELATED"/>
    <property type="match status" value="1"/>
</dbReference>
<dbReference type="PROSITE" id="PS52029">
    <property type="entry name" value="LD_TPASE"/>
    <property type="match status" value="1"/>
</dbReference>
<keyword evidence="4 7" id="KW-0573">Peptidoglycan synthesis</keyword>
<sequence length="423" mass="45652">MSHSVFFRGPRHRTVVGCTLLLISLAVGPVACGVDGDPLAAHPFDAADQIAYNAPADNDKKADPDKPLEITADSDGRITDVTAVDARGRYLAGELNADGSRWHSTSPLAAGTHYTVQVSTEDEDGAPGRKVLEFDTAVPKTKKMLNVALGPDTGTYGVGQPVTAALSEPVKDKASRAIVERALKVDTVPAVDGSWYWVDDKTLHYRPKDYWPAHATVTVHSNLAGVKVSDRLWGADSKPVQLTTGDRLIAVTDAAAHRMTVYKNDQVLRQIAVTTGRPGYDTRNGIKVIIAKQPAVRMRGTTIGISTNSSDSFDLMVYWAAQVTWSGEYVHAAPWSVDYQGYANVSHGCTGMTTGNAHWFFDTVRLGDIVQVVNSRGKQMDPFGNGFGDWNLDWAKWAKGSALTPDEPGPSPTDIARLRPQAV</sequence>
<gene>
    <name evidence="10" type="ORF">RM764_01070</name>
</gene>
<dbReference type="InterPro" id="IPR038063">
    <property type="entry name" value="Transpep_catalytic_dom"/>
</dbReference>
<dbReference type="Gene3D" id="2.60.40.3780">
    <property type="match status" value="1"/>
</dbReference>
<evidence type="ECO:0000256" key="4">
    <source>
        <dbReference type="ARBA" id="ARBA00022984"/>
    </source>
</evidence>
<dbReference type="Proteomes" id="UP001183809">
    <property type="component" value="Unassembled WGS sequence"/>
</dbReference>
<keyword evidence="2" id="KW-0808">Transferase</keyword>
<dbReference type="SUPFAM" id="SSF141523">
    <property type="entry name" value="L,D-transpeptidase catalytic domain-like"/>
    <property type="match status" value="1"/>
</dbReference>
<feature type="signal peptide" evidence="8">
    <location>
        <begin position="1"/>
        <end position="33"/>
    </location>
</feature>
<dbReference type="Pfam" id="PF17964">
    <property type="entry name" value="Big_10"/>
    <property type="match status" value="1"/>
</dbReference>
<evidence type="ECO:0000256" key="6">
    <source>
        <dbReference type="ARBA" id="ARBA00023316"/>
    </source>
</evidence>